<dbReference type="PRINTS" id="PR00981">
    <property type="entry name" value="TRNASYNTHSER"/>
</dbReference>
<evidence type="ECO:0000256" key="5">
    <source>
        <dbReference type="ARBA" id="ARBA00022490"/>
    </source>
</evidence>
<evidence type="ECO:0000256" key="16">
    <source>
        <dbReference type="PIRSR" id="PIRSR001529-2"/>
    </source>
</evidence>
<dbReference type="RefSeq" id="WP_007365285.1">
    <property type="nucleotide sequence ID" value="NZ_ACLR01000123.1"/>
</dbReference>
<dbReference type="SUPFAM" id="SSF55681">
    <property type="entry name" value="Class II aaRS and biotin synthetases"/>
    <property type="match status" value="1"/>
</dbReference>
<dbReference type="OrthoDB" id="9804647at2"/>
<feature type="binding site" evidence="15">
    <location>
        <position position="288"/>
    </location>
    <ligand>
        <name>L-serine</name>
        <dbReference type="ChEBI" id="CHEBI:33384"/>
    </ligand>
</feature>
<dbReference type="GO" id="GO:0004828">
    <property type="term" value="F:serine-tRNA ligase activity"/>
    <property type="evidence" value="ECO:0007669"/>
    <property type="project" value="UniProtKB-UniRule"/>
</dbReference>
<evidence type="ECO:0000256" key="13">
    <source>
        <dbReference type="ARBA" id="ARBA00048823"/>
    </source>
</evidence>
<keyword evidence="6 19" id="KW-0436">Ligase</keyword>
<evidence type="ECO:0000256" key="12">
    <source>
        <dbReference type="ARBA" id="ARBA00047929"/>
    </source>
</evidence>
<dbReference type="InterPro" id="IPR006195">
    <property type="entry name" value="aa-tRNA-synth_II"/>
</dbReference>
<feature type="coiled-coil region" evidence="17">
    <location>
        <begin position="65"/>
        <end position="106"/>
    </location>
</feature>
<dbReference type="InterPro" id="IPR045864">
    <property type="entry name" value="aa-tRNA-synth_II/BPL/LPL"/>
</dbReference>
<comment type="caution">
    <text evidence="19">The sequence shown here is derived from an EMBL/GenBank/DDBJ whole genome shotgun (WGS) entry which is preliminary data.</text>
</comment>
<dbReference type="Proteomes" id="UP000003303">
    <property type="component" value="Unassembled WGS sequence"/>
</dbReference>
<dbReference type="PROSITE" id="PS50862">
    <property type="entry name" value="AA_TRNA_LIGASE_II"/>
    <property type="match status" value="1"/>
</dbReference>
<keyword evidence="17" id="KW-0175">Coiled coil</keyword>
<protein>
    <recommendedName>
        <fullName evidence="11 14">Serine--tRNA ligase</fullName>
        <ecNumber evidence="4 14">6.1.1.11</ecNumber>
    </recommendedName>
</protein>
<accession>C2MBH5</accession>
<evidence type="ECO:0000256" key="3">
    <source>
        <dbReference type="ARBA" id="ARBA00010728"/>
    </source>
</evidence>
<gene>
    <name evidence="19" type="primary">serS</name>
    <name evidence="19" type="ORF">PORUE0001_0653</name>
</gene>
<feature type="binding site" evidence="15">
    <location>
        <position position="265"/>
    </location>
    <ligand>
        <name>L-serine</name>
        <dbReference type="ChEBI" id="CHEBI:33384"/>
    </ligand>
</feature>
<dbReference type="InterPro" id="IPR002314">
    <property type="entry name" value="aa-tRNA-synt_IIb"/>
</dbReference>
<keyword evidence="9" id="KW-0648">Protein biosynthesis</keyword>
<comment type="catalytic activity">
    <reaction evidence="12">
        <text>tRNA(Sec) + L-serine + ATP = L-seryl-tRNA(Sec) + AMP + diphosphate + H(+)</text>
        <dbReference type="Rhea" id="RHEA:42580"/>
        <dbReference type="Rhea" id="RHEA-COMP:9742"/>
        <dbReference type="Rhea" id="RHEA-COMP:10128"/>
        <dbReference type="ChEBI" id="CHEBI:15378"/>
        <dbReference type="ChEBI" id="CHEBI:30616"/>
        <dbReference type="ChEBI" id="CHEBI:33019"/>
        <dbReference type="ChEBI" id="CHEBI:33384"/>
        <dbReference type="ChEBI" id="CHEBI:78442"/>
        <dbReference type="ChEBI" id="CHEBI:78533"/>
        <dbReference type="ChEBI" id="CHEBI:456215"/>
        <dbReference type="EC" id="6.1.1.11"/>
    </reaction>
</comment>
<dbReference type="InterPro" id="IPR010978">
    <property type="entry name" value="tRNA-bd_arm"/>
</dbReference>
<comment type="similarity">
    <text evidence="3">Belongs to the class-II aminoacyl-tRNA synthetase family. Type-1 seryl-tRNA synthetase subfamily.</text>
</comment>
<comment type="catalytic activity">
    <reaction evidence="13">
        <text>tRNA(Ser) + L-serine + ATP = L-seryl-tRNA(Ser) + AMP + diphosphate + H(+)</text>
        <dbReference type="Rhea" id="RHEA:12292"/>
        <dbReference type="Rhea" id="RHEA-COMP:9669"/>
        <dbReference type="Rhea" id="RHEA-COMP:9703"/>
        <dbReference type="ChEBI" id="CHEBI:15378"/>
        <dbReference type="ChEBI" id="CHEBI:30616"/>
        <dbReference type="ChEBI" id="CHEBI:33019"/>
        <dbReference type="ChEBI" id="CHEBI:33384"/>
        <dbReference type="ChEBI" id="CHEBI:78442"/>
        <dbReference type="ChEBI" id="CHEBI:78533"/>
        <dbReference type="ChEBI" id="CHEBI:456215"/>
        <dbReference type="EC" id="6.1.1.11"/>
    </reaction>
</comment>
<proteinExistence type="inferred from homology"/>
<dbReference type="STRING" id="596327.PORUE0001_0653"/>
<feature type="domain" description="Aminoacyl-transfer RNA synthetases class-II family profile" evidence="18">
    <location>
        <begin position="176"/>
        <end position="416"/>
    </location>
</feature>
<evidence type="ECO:0000256" key="7">
    <source>
        <dbReference type="ARBA" id="ARBA00022741"/>
    </source>
</evidence>
<dbReference type="NCBIfam" id="TIGR00414">
    <property type="entry name" value="serS"/>
    <property type="match status" value="1"/>
</dbReference>
<dbReference type="EC" id="6.1.1.11" evidence="4 14"/>
<evidence type="ECO:0000256" key="8">
    <source>
        <dbReference type="ARBA" id="ARBA00022840"/>
    </source>
</evidence>
<keyword evidence="5" id="KW-0963">Cytoplasm</keyword>
<evidence type="ECO:0000313" key="20">
    <source>
        <dbReference type="Proteomes" id="UP000003303"/>
    </source>
</evidence>
<feature type="binding site" evidence="16">
    <location>
        <begin position="352"/>
        <end position="355"/>
    </location>
    <ligand>
        <name>ATP</name>
        <dbReference type="ChEBI" id="CHEBI:30616"/>
    </ligand>
</feature>
<dbReference type="AlphaFoldDB" id="C2MBH5"/>
<organism evidence="19 20">
    <name type="scientific">Porphyromonas uenonis 60-3</name>
    <dbReference type="NCBI Taxonomy" id="596327"/>
    <lineage>
        <taxon>Bacteria</taxon>
        <taxon>Pseudomonadati</taxon>
        <taxon>Bacteroidota</taxon>
        <taxon>Bacteroidia</taxon>
        <taxon>Bacteroidales</taxon>
        <taxon>Porphyromonadaceae</taxon>
        <taxon>Porphyromonas</taxon>
    </lineage>
</organism>
<dbReference type="GO" id="GO:0005737">
    <property type="term" value="C:cytoplasm"/>
    <property type="evidence" value="ECO:0007669"/>
    <property type="project" value="UniProtKB-SubCell"/>
</dbReference>
<evidence type="ECO:0000256" key="17">
    <source>
        <dbReference type="SAM" id="Coils"/>
    </source>
</evidence>
<evidence type="ECO:0000256" key="10">
    <source>
        <dbReference type="ARBA" id="ARBA00023146"/>
    </source>
</evidence>
<dbReference type="GO" id="GO:0005524">
    <property type="term" value="F:ATP binding"/>
    <property type="evidence" value="ECO:0007669"/>
    <property type="project" value="UniProtKB-KW"/>
</dbReference>
<dbReference type="InterPro" id="IPR002317">
    <property type="entry name" value="Ser-tRNA-ligase_type_1"/>
</dbReference>
<feature type="binding site" evidence="15">
    <location>
        <position position="385"/>
    </location>
    <ligand>
        <name>L-serine</name>
        <dbReference type="ChEBI" id="CHEBI:33384"/>
    </ligand>
</feature>
<keyword evidence="8 16" id="KW-0067">ATP-binding</keyword>
<feature type="binding site" evidence="15">
    <location>
        <position position="234"/>
    </location>
    <ligand>
        <name>L-serine</name>
        <dbReference type="ChEBI" id="CHEBI:33384"/>
    </ligand>
</feature>
<evidence type="ECO:0000313" key="19">
    <source>
        <dbReference type="EMBL" id="EEK16947.1"/>
    </source>
</evidence>
<reference evidence="19 20" key="1">
    <citation type="submission" date="2009-04" db="EMBL/GenBank/DDBJ databases">
        <authorList>
            <person name="Sebastian Y."/>
            <person name="Madupu R."/>
            <person name="Durkin A.S."/>
            <person name="Torralba M."/>
            <person name="Methe B."/>
            <person name="Sutton G.G."/>
            <person name="Strausberg R.L."/>
            <person name="Nelson K.E."/>
        </authorList>
    </citation>
    <scope>NUCLEOTIDE SEQUENCE [LARGE SCALE GENOMIC DNA]</scope>
    <source>
        <strain evidence="19 20">60-3</strain>
    </source>
</reference>
<keyword evidence="20" id="KW-1185">Reference proteome</keyword>
<dbReference type="InterPro" id="IPR015866">
    <property type="entry name" value="Ser-tRNA-synth_1_N"/>
</dbReference>
<evidence type="ECO:0000256" key="4">
    <source>
        <dbReference type="ARBA" id="ARBA00012840"/>
    </source>
</evidence>
<dbReference type="Gene3D" id="1.10.287.40">
    <property type="entry name" value="Serine-tRNA synthetase, tRNA binding domain"/>
    <property type="match status" value="1"/>
</dbReference>
<dbReference type="Gene3D" id="3.30.930.10">
    <property type="entry name" value="Bira Bifunctional Protein, Domain 2"/>
    <property type="match status" value="1"/>
</dbReference>
<dbReference type="Pfam" id="PF02403">
    <property type="entry name" value="Seryl_tRNA_N"/>
    <property type="match status" value="1"/>
</dbReference>
<name>C2MBH5_9PORP</name>
<dbReference type="InterPro" id="IPR042103">
    <property type="entry name" value="SerRS_1_N_sf"/>
</dbReference>
<dbReference type="SUPFAM" id="SSF46589">
    <property type="entry name" value="tRNA-binding arm"/>
    <property type="match status" value="1"/>
</dbReference>
<evidence type="ECO:0000256" key="2">
    <source>
        <dbReference type="ARBA" id="ARBA00005045"/>
    </source>
</evidence>
<dbReference type="PANTHER" id="PTHR43697">
    <property type="entry name" value="SERYL-TRNA SYNTHETASE"/>
    <property type="match status" value="1"/>
</dbReference>
<evidence type="ECO:0000259" key="18">
    <source>
        <dbReference type="PROSITE" id="PS50862"/>
    </source>
</evidence>
<evidence type="ECO:0000256" key="9">
    <source>
        <dbReference type="ARBA" id="ARBA00022917"/>
    </source>
</evidence>
<evidence type="ECO:0000256" key="14">
    <source>
        <dbReference type="NCBIfam" id="TIGR00414"/>
    </source>
</evidence>
<evidence type="ECO:0000256" key="1">
    <source>
        <dbReference type="ARBA" id="ARBA00004496"/>
    </source>
</evidence>
<evidence type="ECO:0000256" key="11">
    <source>
        <dbReference type="ARBA" id="ARBA00039158"/>
    </source>
</evidence>
<dbReference type="EMBL" id="ACLR01000123">
    <property type="protein sequence ID" value="EEK16947.1"/>
    <property type="molecule type" value="Genomic_DNA"/>
</dbReference>
<keyword evidence="10" id="KW-0030">Aminoacyl-tRNA synthetase</keyword>
<comment type="pathway">
    <text evidence="2">Aminoacyl-tRNA biosynthesis; selenocysteinyl-tRNA(Sec) biosynthesis; L-seryl-tRNA(Sec) from L-serine and tRNA(Sec): step 1/1.</text>
</comment>
<evidence type="ECO:0000256" key="6">
    <source>
        <dbReference type="ARBA" id="ARBA00022598"/>
    </source>
</evidence>
<keyword evidence="7" id="KW-0547">Nucleotide-binding</keyword>
<comment type="subcellular location">
    <subcellularLocation>
        <location evidence="1">Cytoplasm</location>
    </subcellularLocation>
</comment>
<dbReference type="PIRSF" id="PIRSF001529">
    <property type="entry name" value="Ser-tRNA-synth_IIa"/>
    <property type="match status" value="1"/>
</dbReference>
<dbReference type="eggNOG" id="COG0172">
    <property type="taxonomic scope" value="Bacteria"/>
</dbReference>
<dbReference type="PANTHER" id="PTHR43697:SF1">
    <property type="entry name" value="SERINE--TRNA LIGASE"/>
    <property type="match status" value="1"/>
</dbReference>
<sequence length="424" mass="47505">MLTIKQILDDPQGVIERLAVKHFPAEEPIAAIIAQDKLRRDAQHKKDDSLAQQKLLSRSIGEKMKAGAREEAEQLKAEVQTLKEISKQAEETMRQAEETMRQLLLSVPNLPHPDVPHGTSAEDNLCVATGGEMPHLEGTAKLPHWELAKQYDLIDFELGVKITGAGFPVYRGKGARLQRALINFFLDRATAAGFMEVEPPIMVNEASGIGTGQLPDKEGQMYHAQLDNLYLIPTAEVPVTNIFRDVILEADQLPICCTAYTPCFRREAGSYGKDVRGLNRLHQFDKVEIVSIDRPDHSWQQLDKMIAHVKSLVEELELPYRILRLCGGDLSFTSAMTYDFEVFSAAQERWLEVSSVSNFESYQANRLMCRYRDPEEGITLCHTLNGSALALPRIVAALLENNQTPEGIIIPKALRPYTGFDKID</sequence>
<dbReference type="GO" id="GO:0006434">
    <property type="term" value="P:seryl-tRNA aminoacylation"/>
    <property type="evidence" value="ECO:0007669"/>
    <property type="project" value="UniProtKB-UniRule"/>
</dbReference>
<dbReference type="Pfam" id="PF00587">
    <property type="entry name" value="tRNA-synt_2b"/>
    <property type="match status" value="1"/>
</dbReference>
<evidence type="ECO:0000256" key="15">
    <source>
        <dbReference type="PIRSR" id="PIRSR001529-1"/>
    </source>
</evidence>
<feature type="binding site" evidence="16">
    <location>
        <begin position="265"/>
        <end position="267"/>
    </location>
    <ligand>
        <name>ATP</name>
        <dbReference type="ChEBI" id="CHEBI:30616"/>
    </ligand>
</feature>